<dbReference type="PROSITE" id="PS50110">
    <property type="entry name" value="RESPONSE_REGULATORY"/>
    <property type="match status" value="1"/>
</dbReference>
<comment type="caution">
    <text evidence="5">The sequence shown here is derived from an EMBL/GenBank/DDBJ whole genome shotgun (WGS) entry which is preliminary data.</text>
</comment>
<gene>
    <name evidence="5" type="ORF">AAA083_08520</name>
</gene>
<organism evidence="5 6">
    <name type="scientific">Raoultibacter massiliensis</name>
    <dbReference type="NCBI Taxonomy" id="1852371"/>
    <lineage>
        <taxon>Bacteria</taxon>
        <taxon>Bacillati</taxon>
        <taxon>Actinomycetota</taxon>
        <taxon>Coriobacteriia</taxon>
        <taxon>Eggerthellales</taxon>
        <taxon>Eggerthellaceae</taxon>
        <taxon>Raoultibacter</taxon>
    </lineage>
</organism>
<accession>A0ABV1JE27</accession>
<name>A0ABV1JE27_9ACTN</name>
<keyword evidence="1 3" id="KW-0597">Phosphoprotein</keyword>
<dbReference type="InterPro" id="IPR016032">
    <property type="entry name" value="Sig_transdc_resp-reg_C-effctor"/>
</dbReference>
<evidence type="ECO:0000259" key="4">
    <source>
        <dbReference type="PROSITE" id="PS50110"/>
    </source>
</evidence>
<evidence type="ECO:0000256" key="3">
    <source>
        <dbReference type="PROSITE-ProRule" id="PRU00169"/>
    </source>
</evidence>
<dbReference type="RefSeq" id="WP_349227457.1">
    <property type="nucleotide sequence ID" value="NZ_JBBNOP010000006.1"/>
</dbReference>
<dbReference type="InterPro" id="IPR050595">
    <property type="entry name" value="Bact_response_regulator"/>
</dbReference>
<dbReference type="InterPro" id="IPR001789">
    <property type="entry name" value="Sig_transdc_resp-reg_receiver"/>
</dbReference>
<evidence type="ECO:0000313" key="5">
    <source>
        <dbReference type="EMBL" id="MEQ3363018.1"/>
    </source>
</evidence>
<dbReference type="Pfam" id="PF00072">
    <property type="entry name" value="Response_reg"/>
    <property type="match status" value="1"/>
</dbReference>
<keyword evidence="2" id="KW-0238">DNA-binding</keyword>
<dbReference type="Gene3D" id="3.40.50.2300">
    <property type="match status" value="1"/>
</dbReference>
<keyword evidence="6" id="KW-1185">Reference proteome</keyword>
<evidence type="ECO:0000256" key="2">
    <source>
        <dbReference type="ARBA" id="ARBA00023125"/>
    </source>
</evidence>
<dbReference type="PANTHER" id="PTHR44591">
    <property type="entry name" value="STRESS RESPONSE REGULATOR PROTEIN 1"/>
    <property type="match status" value="1"/>
</dbReference>
<proteinExistence type="predicted"/>
<dbReference type="SUPFAM" id="SSF46894">
    <property type="entry name" value="C-terminal effector domain of the bipartite response regulators"/>
    <property type="match status" value="1"/>
</dbReference>
<dbReference type="PANTHER" id="PTHR44591:SF3">
    <property type="entry name" value="RESPONSE REGULATORY DOMAIN-CONTAINING PROTEIN"/>
    <property type="match status" value="1"/>
</dbReference>
<sequence length="268" mass="29897">MTSLRMIAIDDEPLALGDLTRAIEAEMDDCNLRSFLSPAEALDYARSHAIDVAFCDIEMPDINGLAFAKRLKDLHPEAHIVFVTSFGNYALDAFALHATGYLLKPVDAEELRRELTFIYERHPHAHARIQARTFGGFEVKVDGKPLVFKRSKAKELMALLIDRRGAGISSREACAALWEDEPYGATQRSYYQTAVADLRAALAAAGAEDVLVKSWNSLAIDPEAVDCDLYRFLAGDPIAVNEYRHDYLPAYSWAEFSIGRIEAEGLRR</sequence>
<dbReference type="EMBL" id="JBBNOP010000006">
    <property type="protein sequence ID" value="MEQ3363018.1"/>
    <property type="molecule type" value="Genomic_DNA"/>
</dbReference>
<feature type="modified residue" description="4-aspartylphosphate" evidence="3">
    <location>
        <position position="56"/>
    </location>
</feature>
<protein>
    <submittedName>
        <fullName evidence="5">Response regulator</fullName>
    </submittedName>
</protein>
<dbReference type="Proteomes" id="UP001487305">
    <property type="component" value="Unassembled WGS sequence"/>
</dbReference>
<dbReference type="InterPro" id="IPR011006">
    <property type="entry name" value="CheY-like_superfamily"/>
</dbReference>
<dbReference type="InterPro" id="IPR036388">
    <property type="entry name" value="WH-like_DNA-bd_sf"/>
</dbReference>
<evidence type="ECO:0000313" key="6">
    <source>
        <dbReference type="Proteomes" id="UP001487305"/>
    </source>
</evidence>
<feature type="domain" description="Response regulatory" evidence="4">
    <location>
        <begin position="5"/>
        <end position="119"/>
    </location>
</feature>
<dbReference type="SMART" id="SM00448">
    <property type="entry name" value="REC"/>
    <property type="match status" value="1"/>
</dbReference>
<reference evidence="5 6" key="1">
    <citation type="submission" date="2024-04" db="EMBL/GenBank/DDBJ databases">
        <title>Human intestinal bacterial collection.</title>
        <authorList>
            <person name="Pauvert C."/>
            <person name="Hitch T.C.A."/>
            <person name="Clavel T."/>
        </authorList>
    </citation>
    <scope>NUCLEOTIDE SEQUENCE [LARGE SCALE GENOMIC DNA]</scope>
    <source>
        <strain evidence="5 6">CLA-KB-H42</strain>
    </source>
</reference>
<evidence type="ECO:0000256" key="1">
    <source>
        <dbReference type="ARBA" id="ARBA00022553"/>
    </source>
</evidence>
<dbReference type="Gene3D" id="1.10.10.10">
    <property type="entry name" value="Winged helix-like DNA-binding domain superfamily/Winged helix DNA-binding domain"/>
    <property type="match status" value="1"/>
</dbReference>
<dbReference type="SUPFAM" id="SSF52172">
    <property type="entry name" value="CheY-like"/>
    <property type="match status" value="1"/>
</dbReference>